<evidence type="ECO:0000256" key="1">
    <source>
        <dbReference type="SAM" id="MobiDB-lite"/>
    </source>
</evidence>
<dbReference type="InterPro" id="IPR011659">
    <property type="entry name" value="WD40"/>
</dbReference>
<dbReference type="EMBL" id="JAMGBA010000002">
    <property type="protein sequence ID" value="MCL6698486.1"/>
    <property type="molecule type" value="Genomic_DNA"/>
</dbReference>
<dbReference type="RefSeq" id="WP_249903892.1">
    <property type="nucleotide sequence ID" value="NZ_JAMGBA010000002.1"/>
</dbReference>
<organism evidence="3 4">
    <name type="scientific">Sphingomonas caseinilyticus</name>
    <dbReference type="NCBI Taxonomy" id="2908205"/>
    <lineage>
        <taxon>Bacteria</taxon>
        <taxon>Pseudomonadati</taxon>
        <taxon>Pseudomonadota</taxon>
        <taxon>Alphaproteobacteria</taxon>
        <taxon>Sphingomonadales</taxon>
        <taxon>Sphingomonadaceae</taxon>
        <taxon>Sphingomonas</taxon>
    </lineage>
</organism>
<gene>
    <name evidence="3" type="ORF">LZ496_06775</name>
</gene>
<evidence type="ECO:0000313" key="4">
    <source>
        <dbReference type="Proteomes" id="UP001203410"/>
    </source>
</evidence>
<accession>A0ABT0RU54</accession>
<dbReference type="InterPro" id="IPR011042">
    <property type="entry name" value="6-blade_b-propeller_TolB-like"/>
</dbReference>
<proteinExistence type="predicted"/>
<keyword evidence="2" id="KW-0732">Signal</keyword>
<evidence type="ECO:0000256" key="2">
    <source>
        <dbReference type="SAM" id="SignalP"/>
    </source>
</evidence>
<dbReference type="Gene3D" id="2.120.10.30">
    <property type="entry name" value="TolB, C-terminal domain"/>
    <property type="match status" value="2"/>
</dbReference>
<dbReference type="SUPFAM" id="SSF82171">
    <property type="entry name" value="DPP6 N-terminal domain-like"/>
    <property type="match status" value="1"/>
</dbReference>
<sequence length="1041" mass="116276">MIGAKARRKRRWARQLTAICLGSVASGAMAQVQQEPLPPPPDTTVIQDGPVAPAPETEPVGPPVSPPTEEPETGELKHSPPNAGGIPLSTIETDNQLLLYFDPIQTYLTPYVARAFENAIEWHKDRFHWEPWDRTTVLLKDFGDFGNAGARASPNNGVLLDVAPVSQRMETFTPGERFYTLINHELAHVATLDAWNKRDAFWRKWLAGKPMPIQEHPESILYNYLTTPRNNIPRWYAEGSAVFFETWMAGGLGRAQGGYDEMVFRAKVRDNDKLYSPLGLESEGIAVDFQIGANDYLYGTRFFSYLALTYGPEKVMQWLRRDDDSAAFYASQFKRTFGKSLDAVWSEWHAFERVFQQENLAKLSAYPLTDVQHLSPKGLGSMSRGYVDERTNSLVAAFRFPGQIGFIGTMDLATGKLRRLSDLKGMMLYFVTSVAFDPDSRKAYYTDDNRAFRDVMEVDVDTGKKRMLLRDARIGDLVLNPRDKSIWGIRHQNGYATLVRIPAPYAGFNQVHTFDYGITPFDLDISPDGSLISASYGEINGTQSVRVWKTEDFEASGTPNEVARLDLASSTPEGFTFAPDGKSMYGTSYYTGVSNIFRFDLDTQKYDVLSNASTGFFRPMLRPDGQLLVYEYTGEGLNPSLIRAEKRDDLGTIEFLGTKVIKTHPELKEWGVGSPAKVDLDPLVKARGMYHATDRMKLAAAYPIIEGYKQKLTAGYFFHFEDPMQFHQLSAAFSVSPWGDFGDGEGLHADIEYKTLNWNLRYWHNDADIYDLAGPVLRSRKGDAIIIGYNKTKIYDPPRQLDIFGSVAGYFGLEQLPSAQNVPSPKDIYSGELGIKYTNSTSALGGVDHEKGIAWRAVTGIDHAEGKEFPRLWGGIDYGVPLPWPNSSVWGYAQAGIVGGDSDSPLGALYFGSFRNNYVDNRPEKRYRELEAFPGFEIDQIAARKFGKVTGEVNLPPVRFEEVGTAAFFLSYARPALFGGAMLLDSPEDTKYRLFTLGAQVDLGFTVVMRLPMVLSLGIAQGFGDKDIDGRTEFMASLKIL</sequence>
<dbReference type="Pfam" id="PF07676">
    <property type="entry name" value="PD40"/>
    <property type="match status" value="1"/>
</dbReference>
<feature type="signal peptide" evidence="2">
    <location>
        <begin position="1"/>
        <end position="30"/>
    </location>
</feature>
<name>A0ABT0RU54_9SPHN</name>
<feature type="region of interest" description="Disordered" evidence="1">
    <location>
        <begin position="29"/>
        <end position="88"/>
    </location>
</feature>
<evidence type="ECO:0008006" key="5">
    <source>
        <dbReference type="Google" id="ProtNLM"/>
    </source>
</evidence>
<dbReference type="Proteomes" id="UP001203410">
    <property type="component" value="Unassembled WGS sequence"/>
</dbReference>
<comment type="caution">
    <text evidence="3">The sequence shown here is derived from an EMBL/GenBank/DDBJ whole genome shotgun (WGS) entry which is preliminary data.</text>
</comment>
<evidence type="ECO:0000313" key="3">
    <source>
        <dbReference type="EMBL" id="MCL6698486.1"/>
    </source>
</evidence>
<feature type="chain" id="PRO_5046270096" description="WD40-like Beta Propeller Repeat" evidence="2">
    <location>
        <begin position="31"/>
        <end position="1041"/>
    </location>
</feature>
<keyword evidence="4" id="KW-1185">Reference proteome</keyword>
<protein>
    <recommendedName>
        <fullName evidence="5">WD40-like Beta Propeller Repeat</fullName>
    </recommendedName>
</protein>
<reference evidence="3 4" key="1">
    <citation type="submission" date="2022-05" db="EMBL/GenBank/DDBJ databases">
        <authorList>
            <person name="Jo J.-H."/>
            <person name="Im W.-T."/>
        </authorList>
    </citation>
    <scope>NUCLEOTIDE SEQUENCE [LARGE SCALE GENOMIC DNA]</scope>
    <source>
        <strain evidence="3 4">NSE70-1</strain>
    </source>
</reference>